<proteinExistence type="predicted"/>
<feature type="non-terminal residue" evidence="1">
    <location>
        <position position="1"/>
    </location>
</feature>
<accession>A0A9W4XBW5</accession>
<comment type="caution">
    <text evidence="1">The sequence shown here is derived from an EMBL/GenBank/DDBJ whole genome shotgun (WGS) entry which is preliminary data.</text>
</comment>
<evidence type="ECO:0000313" key="2">
    <source>
        <dbReference type="Proteomes" id="UP001153678"/>
    </source>
</evidence>
<evidence type="ECO:0000313" key="1">
    <source>
        <dbReference type="EMBL" id="CAI2200375.1"/>
    </source>
</evidence>
<name>A0A9W4XBW5_9GLOM</name>
<feature type="non-terminal residue" evidence="1">
    <location>
        <position position="82"/>
    </location>
</feature>
<dbReference type="Proteomes" id="UP001153678">
    <property type="component" value="Unassembled WGS sequence"/>
</dbReference>
<keyword evidence="2" id="KW-1185">Reference proteome</keyword>
<organism evidence="1 2">
    <name type="scientific">Funneliformis geosporum</name>
    <dbReference type="NCBI Taxonomy" id="1117311"/>
    <lineage>
        <taxon>Eukaryota</taxon>
        <taxon>Fungi</taxon>
        <taxon>Fungi incertae sedis</taxon>
        <taxon>Mucoromycota</taxon>
        <taxon>Glomeromycotina</taxon>
        <taxon>Glomeromycetes</taxon>
        <taxon>Glomerales</taxon>
        <taxon>Glomeraceae</taxon>
        <taxon>Funneliformis</taxon>
    </lineage>
</organism>
<gene>
    <name evidence="1" type="ORF">FWILDA_LOCUS19537</name>
</gene>
<reference evidence="1" key="1">
    <citation type="submission" date="2022-08" db="EMBL/GenBank/DDBJ databases">
        <authorList>
            <person name="Kallberg Y."/>
            <person name="Tangrot J."/>
            <person name="Rosling A."/>
        </authorList>
    </citation>
    <scope>NUCLEOTIDE SEQUENCE</scope>
    <source>
        <strain evidence="1">Wild A</strain>
    </source>
</reference>
<dbReference type="EMBL" id="CAMKVN010024185">
    <property type="protein sequence ID" value="CAI2200375.1"/>
    <property type="molecule type" value="Genomic_DNA"/>
</dbReference>
<sequence length="82" mass="9661">KFKTKEEILKWKHRGKIGAKSENNFMIKGKKKDTDEEGIIWGSVEEVEEKKDYMEAIKIKITAEEDFFPVFLNCQNAYQLMS</sequence>
<dbReference type="AlphaFoldDB" id="A0A9W4XBW5"/>
<protein>
    <submittedName>
        <fullName evidence="1">1007_t:CDS:1</fullName>
    </submittedName>
</protein>